<dbReference type="InterPro" id="IPR009003">
    <property type="entry name" value="Peptidase_S1_PA"/>
</dbReference>
<keyword evidence="15" id="KW-0472">Membrane</keyword>
<dbReference type="Gene3D" id="4.10.400.10">
    <property type="entry name" value="Low-density Lipoprotein Receptor"/>
    <property type="match status" value="7"/>
</dbReference>
<dbReference type="PROSITE" id="PS00134">
    <property type="entry name" value="TRYPSIN_HIS"/>
    <property type="match status" value="1"/>
</dbReference>
<keyword evidence="3" id="KW-0732">Signal</keyword>
<keyword evidence="7 12" id="KW-1015">Disulfide bond</keyword>
<evidence type="ECO:0000256" key="14">
    <source>
        <dbReference type="SAM" id="MobiDB-lite"/>
    </source>
</evidence>
<keyword evidence="6 13" id="KW-0720">Serine protease</keyword>
<dbReference type="PANTHER" id="PTHR24252:SF27">
    <property type="entry name" value="TRANSMEMBRANE PROTEASE SERINE 3-LIKE"/>
    <property type="match status" value="1"/>
</dbReference>
<evidence type="ECO:0000256" key="4">
    <source>
        <dbReference type="ARBA" id="ARBA00022801"/>
    </source>
</evidence>
<evidence type="ECO:0000256" key="3">
    <source>
        <dbReference type="ARBA" id="ARBA00022729"/>
    </source>
</evidence>
<dbReference type="PANTHER" id="PTHR24252">
    <property type="entry name" value="ACROSIN-RELATED"/>
    <property type="match status" value="1"/>
</dbReference>
<evidence type="ECO:0000256" key="12">
    <source>
        <dbReference type="PROSITE-ProRule" id="PRU00124"/>
    </source>
</evidence>
<feature type="disulfide bond" evidence="12">
    <location>
        <begin position="1175"/>
        <end position="1190"/>
    </location>
</feature>
<feature type="disulfide bond" evidence="12">
    <location>
        <begin position="1156"/>
        <end position="1168"/>
    </location>
</feature>
<comment type="similarity">
    <text evidence="9">Belongs to the peptidase S1 family. CLIP subfamily.</text>
</comment>
<evidence type="ECO:0000256" key="2">
    <source>
        <dbReference type="ARBA" id="ARBA00022670"/>
    </source>
</evidence>
<dbReference type="OMA" id="DCMSAFL"/>
<feature type="disulfide bond" evidence="12">
    <location>
        <begin position="763"/>
        <end position="778"/>
    </location>
</feature>
<dbReference type="InterPro" id="IPR033116">
    <property type="entry name" value="TRYPSIN_SER"/>
</dbReference>
<evidence type="ECO:0000256" key="8">
    <source>
        <dbReference type="ARBA" id="ARBA00023180"/>
    </source>
</evidence>
<dbReference type="SMART" id="SM00192">
    <property type="entry name" value="LDLa"/>
    <property type="match status" value="9"/>
</dbReference>
<dbReference type="Pfam" id="PF00089">
    <property type="entry name" value="Trypsin"/>
    <property type="match status" value="1"/>
</dbReference>
<dbReference type="SUPFAM" id="SSF57424">
    <property type="entry name" value="LDL receptor-like module"/>
    <property type="match status" value="7"/>
</dbReference>
<dbReference type="InterPro" id="IPR043504">
    <property type="entry name" value="Peptidase_S1_PA_chymotrypsin"/>
</dbReference>
<keyword evidence="2 13" id="KW-0645">Protease</keyword>
<dbReference type="Pfam" id="PF09342">
    <property type="entry name" value="DUF1986"/>
    <property type="match status" value="1"/>
</dbReference>
<evidence type="ECO:0000256" key="10">
    <source>
        <dbReference type="ARBA" id="ARBA00052079"/>
    </source>
</evidence>
<keyword evidence="8" id="KW-0325">Glycoprotein</keyword>
<dbReference type="InterPro" id="IPR023415">
    <property type="entry name" value="LDLR_class-A_CS"/>
</dbReference>
<evidence type="ECO:0000256" key="5">
    <source>
        <dbReference type="ARBA" id="ARBA00022820"/>
    </source>
</evidence>
<feature type="region of interest" description="Disordered" evidence="14">
    <location>
        <begin position="1208"/>
        <end position="1350"/>
    </location>
</feature>
<sequence>MSVKLCQSNCKTKVASKLTKTCLLVCLGCFIFFLIGIGSGLYSATVFNKPTPTPIAVERFHHLYKVEGKLEDEIREKVVPKVKDIADDTVQIVNEMVHRLVRSERSINSSPPKNKKYWKKTLKKLARPKRELSSHFTPENLDPIQHTEKEGPIVVEDKLVREKRRALEDLRQEFFRCRQFTGNDCGEIYREMSKLSQEIDERFARMRSIVRELNPDKGQVHENPKPLYSKMDYDQMKEEKRKMKQLQGYESIDCSSEEINGKGCARKTFNIYENDTNIVHVKTKTYTKPSMIGISSTTQAILPSSTSTERSSTVTSIKIESTSINVTPAFPEDTKENEFRARSVFNAPPRPMYRDHYGNQMGVAPPPNENLDHHLSHELMYKQKPYGLQQETRFHHRYMDKNRFDDFVENPAIVQVDPISVTTKRPEVKRTTTTTITTTTTEDPVQSKIMGAHGTLLSVCEQFARDNAKNIKTDANGNILSANGNFQARPVSSVGQQLPQTGQSSKASAQVFVNPGFNQMGVPLCFMSQFNPTPLNQWYANYYGQSGPQAMSRGFPQNQFIQPTPFPFPGNYPNNNNYGRNMVIAPSAPSQGNYYCAFMPQANQQIPGGFGTFRTSENMGLDSNQQISTVTEHTNVPSETDIIYASFTNKPVKNVTEIVARAGVSCPPGTMACAGSGECIEISKWCDSRINCLDASDEVACSCKARLPALRICDGVIDCPLGDDELGCNGCDKFSFTCYNSQDEFRAAHGSTTSMCYTVNDRCDGIRNCMNGKDEKDCNIIVKNIGGYLSHEVSYTDGFLYRNVKGKWHPVCKNPENWAKMACDAEVGHSSENPRIINQPNPNMLGPYASNRGGALQDPEIHEHCDAPTYVSCPQIKCGRVKNPHEPAKKKRQTSSPLKFDNETVSIVGGTDCHPHEWPFVVSIFKNGRHHCGGAIKSQQWIITAAHCFHSYHKHYYEVKAGALRHRSYNPEVQFSPIIKVFVYPEYNQKAMIEDLALVKIATPLNYNRYVRPICMPAPGRSGHESDWKMGPPAHQICSVIGWGTIAENGPHPDGLKQVKFPILPTCKNNNNGKAICAGELAGGRDACQGDSGGPLLCNSLSDSSEWYLAGVVSHGEGCAREGRAGIYTRISLYLDWLDQTEAHDGDPGTYPITACNGFKCIWGGGKCLPRKSRCNGIVECLGGEDEVDCQFSAHQLRTIENNRFRADDDEATTTTQAARTTIIDSTSKASTEIPLSTEPETTIIVSSSTTTETSSTSESTTTESTTEMKTEPETTIKTMEETTTTTPEPSTSPSTTESTTISSTTTTEPTPTSQSTVTTRTTSRDGRQISFESTLSPISTNSPVMESPQNATIDTGRFLFPLRSTTTLAPETTTTLTTVPSTSGFVPIPIESSTMKPLINSLTADPVKNDKFLCKNIPQKINPIHRCDRQTDCEDGTDEFNCTCKEFLVHQEPQKICDGFVDCVDLTDEEGCLTCEPDQFKCRLSKTCISATSRCDNTFDCEYKEDELDCVTLTNGTTVLVTPDYNPVLKNKGYVTHNHKGKWTIHCDPNLENSTQSQLAGQICISLGFAGYEEFRILTIGELTDLEVKIVNDTTADTRRTIAQERVSLVNMKENMVDIESVAASSSCVALWIECVPHTSSNKTHVISHSTANYPLTDSYENRPVVEPNEIPHVILPVEEIDERKINSSIGLSEYQWPFSAVVFAEGKPICNGILVARQWVMIEATCMKLHKLELDYIAVLLGSSNSFLHIQGPYEIVTRVDCIREIPNANVVLLHLDYPVYYNRYVLPTYLIETTDREVETSECLTVSIDKFGRLRSWPVEKTPDKCPTGYKCFKQNSINGTSSLCEMKDYIWRPGYVLCRTESSSWFPTGFYHDLHGICSQDNILTVLSLTPKHFHLLNVIGKKKSLNIKNALVQNMTIDLPNHNDEFHLPTTDCLESLECYQNYGAPLCYGHRCPFGVCLPEKHVCDGVVHCHDSSDEAEELCHGRKKRVCNHDEIKCSNGHCVEKSKFCDQINDCGDYTDEPRQCSCLEYLKITDPDKICDGIRNCFDKSDENNEMCRCDVNRFRCGNTLKCIPYDFVCDSDVDCPGGEDEQYCYGLQNNNYHDGYFEVMQQELGLWHTKCFPKSKPPTETDLIEICKKLGYINPMNPKARTRVDSETVMAILPSGTSSNSTTKTIAMDFSIKDDKKLNPDQLTPPPPPSSQVPATKAIIHNSFSELKVNKNIKLYIKPSRPLAQLANWDENDEKHCLRIEIKCD</sequence>
<name>A0A336KGF8_CULSO</name>
<dbReference type="PROSITE" id="PS00135">
    <property type="entry name" value="TRYPSIN_SER"/>
    <property type="match status" value="1"/>
</dbReference>
<feature type="compositionally biased region" description="Low complexity" evidence="14">
    <location>
        <begin position="1237"/>
        <end position="1266"/>
    </location>
</feature>
<feature type="disulfide bond" evidence="12">
    <location>
        <begin position="2002"/>
        <end position="2020"/>
    </location>
</feature>
<feature type="domain" description="Peptidase S1" evidence="16">
    <location>
        <begin position="907"/>
        <end position="1143"/>
    </location>
</feature>
<dbReference type="SUPFAM" id="SSF50494">
    <property type="entry name" value="Trypsin-like serine proteases"/>
    <property type="match status" value="2"/>
</dbReference>
<dbReference type="PROSITE" id="PS50240">
    <property type="entry name" value="TRYPSIN_DOM"/>
    <property type="match status" value="1"/>
</dbReference>
<dbReference type="InterPro" id="IPR015420">
    <property type="entry name" value="Peptidase_S1A_nudel"/>
</dbReference>
<evidence type="ECO:0000313" key="18">
    <source>
        <dbReference type="EMBL" id="SSX23389.1"/>
    </source>
</evidence>
<keyword evidence="15" id="KW-1133">Transmembrane helix</keyword>
<evidence type="ECO:0000256" key="6">
    <source>
        <dbReference type="ARBA" id="ARBA00022825"/>
    </source>
</evidence>
<keyword evidence="15" id="KW-0812">Transmembrane</keyword>
<dbReference type="Gene3D" id="2.40.10.10">
    <property type="entry name" value="Trypsin-like serine proteases"/>
    <property type="match status" value="2"/>
</dbReference>
<dbReference type="CDD" id="cd00112">
    <property type="entry name" value="LDLa"/>
    <property type="match status" value="7"/>
</dbReference>
<dbReference type="InterPro" id="IPR002172">
    <property type="entry name" value="LDrepeatLR_classA_rpt"/>
</dbReference>
<dbReference type="EMBL" id="UFQT01000343">
    <property type="protein sequence ID" value="SSX23389.1"/>
    <property type="molecule type" value="Genomic_DNA"/>
</dbReference>
<dbReference type="GO" id="GO:0006508">
    <property type="term" value="P:proteolysis"/>
    <property type="evidence" value="ECO:0007669"/>
    <property type="project" value="UniProtKB-KW"/>
</dbReference>
<organism evidence="17">
    <name type="scientific">Culicoides sonorensis</name>
    <name type="common">Biting midge</name>
    <dbReference type="NCBI Taxonomy" id="179676"/>
    <lineage>
        <taxon>Eukaryota</taxon>
        <taxon>Metazoa</taxon>
        <taxon>Ecdysozoa</taxon>
        <taxon>Arthropoda</taxon>
        <taxon>Hexapoda</taxon>
        <taxon>Insecta</taxon>
        <taxon>Pterygota</taxon>
        <taxon>Neoptera</taxon>
        <taxon>Endopterygota</taxon>
        <taxon>Diptera</taxon>
        <taxon>Nematocera</taxon>
        <taxon>Chironomoidea</taxon>
        <taxon>Ceratopogonidae</taxon>
        <taxon>Ceratopogoninae</taxon>
        <taxon>Culicoides</taxon>
        <taxon>Monoculicoides</taxon>
    </lineage>
</organism>
<feature type="compositionally biased region" description="Low complexity" evidence="14">
    <location>
        <begin position="1282"/>
        <end position="1322"/>
    </location>
</feature>
<gene>
    <name evidence="17" type="primary">CSON008920</name>
</gene>
<dbReference type="CDD" id="cd00190">
    <property type="entry name" value="Tryp_SPc"/>
    <property type="match status" value="1"/>
</dbReference>
<evidence type="ECO:0000256" key="7">
    <source>
        <dbReference type="ARBA" id="ARBA00023157"/>
    </source>
</evidence>
<keyword evidence="1" id="KW-0768">Sushi</keyword>
<evidence type="ECO:0000256" key="11">
    <source>
        <dbReference type="ARBA" id="ARBA00066707"/>
    </source>
</evidence>
<evidence type="ECO:0000256" key="1">
    <source>
        <dbReference type="ARBA" id="ARBA00022659"/>
    </source>
</evidence>
<dbReference type="GO" id="GO:0004252">
    <property type="term" value="F:serine-type endopeptidase activity"/>
    <property type="evidence" value="ECO:0007669"/>
    <property type="project" value="InterPro"/>
</dbReference>
<dbReference type="EC" id="3.4.21.84" evidence="11"/>
<evidence type="ECO:0000256" key="15">
    <source>
        <dbReference type="SAM" id="Phobius"/>
    </source>
</evidence>
<dbReference type="GO" id="GO:0042381">
    <property type="term" value="P:hemolymph coagulation"/>
    <property type="evidence" value="ECO:0007669"/>
    <property type="project" value="UniProtKB-KW"/>
</dbReference>
<keyword evidence="5" id="KW-0353">Hemolymph clotting</keyword>
<dbReference type="InterPro" id="IPR018114">
    <property type="entry name" value="TRYPSIN_HIS"/>
</dbReference>
<comment type="caution">
    <text evidence="12">Lacks conserved residue(s) required for the propagation of feature annotation.</text>
</comment>
<comment type="catalytic activity">
    <reaction evidence="10">
        <text>Selective cleavage of 103-Arg-|-Ser-104 and 124-Ile-|-Ile-125 bonds in Limulus clotting factor B to form activated factor B. Cleavage of -Pro-Arg-|-Xaa- bonds in synthetic substrates.</text>
        <dbReference type="EC" id="3.4.21.84"/>
    </reaction>
</comment>
<reference evidence="18" key="2">
    <citation type="submission" date="2018-07" db="EMBL/GenBank/DDBJ databases">
        <authorList>
            <person name="Quirk P.G."/>
            <person name="Krulwich T.A."/>
        </authorList>
    </citation>
    <scope>NUCLEOTIDE SEQUENCE</scope>
</reference>
<feature type="compositionally biased region" description="Low complexity" evidence="14">
    <location>
        <begin position="1213"/>
        <end position="1225"/>
    </location>
</feature>
<dbReference type="EMBL" id="UFQS01000343">
    <property type="protein sequence ID" value="SSX03022.1"/>
    <property type="molecule type" value="Genomic_DNA"/>
</dbReference>
<evidence type="ECO:0000256" key="13">
    <source>
        <dbReference type="RuleBase" id="RU363034"/>
    </source>
</evidence>
<protein>
    <recommendedName>
        <fullName evidence="11">limulus clotting factor C</fullName>
        <ecNumber evidence="11">3.4.21.84</ecNumber>
    </recommendedName>
</protein>
<feature type="transmembrane region" description="Helical" evidence="15">
    <location>
        <begin position="21"/>
        <end position="42"/>
    </location>
</feature>
<dbReference type="PROSITE" id="PS01209">
    <property type="entry name" value="LDLRA_1"/>
    <property type="match status" value="2"/>
</dbReference>
<dbReference type="PROSITE" id="PS50068">
    <property type="entry name" value="LDLRA_2"/>
    <property type="match status" value="8"/>
</dbReference>
<feature type="disulfide bond" evidence="12">
    <location>
        <begin position="686"/>
        <end position="701"/>
    </location>
</feature>
<dbReference type="Pfam" id="PF00057">
    <property type="entry name" value="Ldl_recept_a"/>
    <property type="match status" value="3"/>
</dbReference>
<evidence type="ECO:0000259" key="16">
    <source>
        <dbReference type="PROSITE" id="PS50240"/>
    </source>
</evidence>
<dbReference type="PRINTS" id="PR00261">
    <property type="entry name" value="LDLRECEPTOR"/>
</dbReference>
<dbReference type="InterPro" id="IPR036055">
    <property type="entry name" value="LDL_receptor-like_sf"/>
</dbReference>
<feature type="region of interest" description="Disordered" evidence="14">
    <location>
        <begin position="2190"/>
        <end position="2209"/>
    </location>
</feature>
<dbReference type="VEuPathDB" id="VectorBase:CSON008920"/>
<proteinExistence type="inferred from homology"/>
<reference evidence="17" key="1">
    <citation type="submission" date="2018-04" db="EMBL/GenBank/DDBJ databases">
        <authorList>
            <person name="Go L.Y."/>
            <person name="Mitchell J.A."/>
        </authorList>
    </citation>
    <scope>NUCLEOTIDE SEQUENCE</scope>
    <source>
        <tissue evidence="17">Whole organism</tissue>
    </source>
</reference>
<feature type="disulfide bond" evidence="12">
    <location>
        <begin position="1496"/>
        <end position="1511"/>
    </location>
</feature>
<dbReference type="FunFam" id="2.40.10.10:FF:000120">
    <property type="entry name" value="Putative serine protease"/>
    <property type="match status" value="1"/>
</dbReference>
<evidence type="ECO:0000256" key="9">
    <source>
        <dbReference type="ARBA" id="ARBA00024195"/>
    </source>
</evidence>
<dbReference type="SMART" id="SM00020">
    <property type="entry name" value="Tryp_SPc"/>
    <property type="match status" value="1"/>
</dbReference>
<keyword evidence="4 13" id="KW-0378">Hydrolase</keyword>
<accession>A0A336KGF8</accession>
<feature type="compositionally biased region" description="Polar residues" evidence="14">
    <location>
        <begin position="1331"/>
        <end position="1350"/>
    </location>
</feature>
<feature type="disulfide bond" evidence="12">
    <location>
        <begin position="1995"/>
        <end position="2007"/>
    </location>
</feature>
<evidence type="ECO:0000313" key="17">
    <source>
        <dbReference type="EMBL" id="SSX03022.1"/>
    </source>
</evidence>
<feature type="disulfide bond" evidence="12">
    <location>
        <begin position="2084"/>
        <end position="2099"/>
    </location>
</feature>
<feature type="compositionally biased region" description="Polar residues" evidence="14">
    <location>
        <begin position="1226"/>
        <end position="1235"/>
    </location>
</feature>
<feature type="disulfide bond" evidence="12">
    <location>
        <begin position="1958"/>
        <end position="1976"/>
    </location>
</feature>
<dbReference type="InterPro" id="IPR001254">
    <property type="entry name" value="Trypsin_dom"/>
</dbReference>
<feature type="disulfide bond" evidence="12">
    <location>
        <begin position="1458"/>
        <end position="1473"/>
    </location>
</feature>
<feature type="compositionally biased region" description="Basic and acidic residues" evidence="14">
    <location>
        <begin position="1267"/>
        <end position="1281"/>
    </location>
</feature>